<evidence type="ECO:0000313" key="2">
    <source>
        <dbReference type="Proteomes" id="UP000664779"/>
    </source>
</evidence>
<organism evidence="1 2">
    <name type="scientific">Roseibium limicola</name>
    <dbReference type="NCBI Taxonomy" id="2816037"/>
    <lineage>
        <taxon>Bacteria</taxon>
        <taxon>Pseudomonadati</taxon>
        <taxon>Pseudomonadota</taxon>
        <taxon>Alphaproteobacteria</taxon>
        <taxon>Hyphomicrobiales</taxon>
        <taxon>Stappiaceae</taxon>
        <taxon>Roseibium</taxon>
    </lineage>
</organism>
<reference evidence="1" key="1">
    <citation type="submission" date="2021-03" db="EMBL/GenBank/DDBJ databases">
        <title>Roseibium sp. CAU 1637 isolated from Incheon.</title>
        <authorList>
            <person name="Kim W."/>
        </authorList>
    </citation>
    <scope>NUCLEOTIDE SEQUENCE</scope>
    <source>
        <strain evidence="1">CAU 1637</strain>
    </source>
</reference>
<name>A0A939J5P0_9HYPH</name>
<proteinExistence type="predicted"/>
<evidence type="ECO:0000313" key="1">
    <source>
        <dbReference type="EMBL" id="MBO0346025.1"/>
    </source>
</evidence>
<keyword evidence="2" id="KW-1185">Reference proteome</keyword>
<gene>
    <name evidence="1" type="ORF">J0X15_12395</name>
</gene>
<dbReference type="AlphaFoldDB" id="A0A939J5P0"/>
<dbReference type="Proteomes" id="UP000664779">
    <property type="component" value="Unassembled WGS sequence"/>
</dbReference>
<accession>A0A939J5P0</accession>
<dbReference type="EMBL" id="JAFLNF010000005">
    <property type="protein sequence ID" value="MBO0346025.1"/>
    <property type="molecule type" value="Genomic_DNA"/>
</dbReference>
<sequence>MSWLAVLRALTAFLSEVATSVRERRLLKAGRAEAVAEILSDATKALQTARDAGERVRAELRAHPERLLDDDGFRRD</sequence>
<protein>
    <submittedName>
        <fullName evidence="1">Uncharacterized protein</fullName>
    </submittedName>
</protein>
<dbReference type="RefSeq" id="WP_206941169.1">
    <property type="nucleotide sequence ID" value="NZ_JAFLNF010000005.1"/>
</dbReference>
<comment type="caution">
    <text evidence="1">The sequence shown here is derived from an EMBL/GenBank/DDBJ whole genome shotgun (WGS) entry which is preliminary data.</text>
</comment>